<dbReference type="Proteomes" id="UP000033882">
    <property type="component" value="Unassembled WGS sequence"/>
</dbReference>
<comment type="caution">
    <text evidence="1">The sequence shown here is derived from an EMBL/GenBank/DDBJ whole genome shotgun (WGS) entry which is preliminary data.</text>
</comment>
<dbReference type="AlphaFoldDB" id="A0A0G1X4L9"/>
<organism evidence="1 2">
    <name type="scientific">Candidatus Wolfebacteria bacterium GW2011_GWA2_47_9b</name>
    <dbReference type="NCBI Taxonomy" id="1619005"/>
    <lineage>
        <taxon>Bacteria</taxon>
        <taxon>Candidatus Wolfeibacteriota</taxon>
    </lineage>
</organism>
<gene>
    <name evidence="1" type="ORF">UY19_C0015G0005</name>
</gene>
<accession>A0A0G1X4L9</accession>
<protein>
    <submittedName>
        <fullName evidence="1">Uncharacterized protein</fullName>
    </submittedName>
</protein>
<evidence type="ECO:0000313" key="2">
    <source>
        <dbReference type="Proteomes" id="UP000033882"/>
    </source>
</evidence>
<proteinExistence type="predicted"/>
<reference evidence="1 2" key="1">
    <citation type="journal article" date="2015" name="Nature">
        <title>rRNA introns, odd ribosomes, and small enigmatic genomes across a large radiation of phyla.</title>
        <authorList>
            <person name="Brown C.T."/>
            <person name="Hug L.A."/>
            <person name="Thomas B.C."/>
            <person name="Sharon I."/>
            <person name="Castelle C.J."/>
            <person name="Singh A."/>
            <person name="Wilkins M.J."/>
            <person name="Williams K.H."/>
            <person name="Banfield J.F."/>
        </authorList>
    </citation>
    <scope>NUCLEOTIDE SEQUENCE [LARGE SCALE GENOMIC DNA]</scope>
</reference>
<sequence>MSEQIHIQETAPDKRKELVKGLRERGIDSKEVREALDVWTIEQEKKVEAAGRTPEARIGFEIERAKLYAEGGFIDEALNTLDDALYLTQEEGVGLLERKIRQEIAIIEGME</sequence>
<dbReference type="EMBL" id="LCPB01000015">
    <property type="protein sequence ID" value="KKU89365.1"/>
    <property type="molecule type" value="Genomic_DNA"/>
</dbReference>
<name>A0A0G1X4L9_9BACT</name>
<evidence type="ECO:0000313" key="1">
    <source>
        <dbReference type="EMBL" id="KKU89365.1"/>
    </source>
</evidence>